<gene>
    <name evidence="13" type="ORF">A2733_02940</name>
</gene>
<dbReference type="FunFam" id="2.70.150.10:FF:000160">
    <property type="entry name" value="Sarcoplasmic/endoplasmic reticulum calcium ATPase 1"/>
    <property type="match status" value="1"/>
</dbReference>
<evidence type="ECO:0000313" key="14">
    <source>
        <dbReference type="Proteomes" id="UP000178985"/>
    </source>
</evidence>
<dbReference type="GO" id="GO:1990573">
    <property type="term" value="P:potassium ion import across plasma membrane"/>
    <property type="evidence" value="ECO:0007669"/>
    <property type="project" value="TreeGrafter"/>
</dbReference>
<evidence type="ECO:0000256" key="9">
    <source>
        <dbReference type="ARBA" id="ARBA00022989"/>
    </source>
</evidence>
<dbReference type="GO" id="GO:0005524">
    <property type="term" value="F:ATP binding"/>
    <property type="evidence" value="ECO:0007669"/>
    <property type="project" value="UniProtKB-KW"/>
</dbReference>
<dbReference type="GO" id="GO:0012505">
    <property type="term" value="C:endomembrane system"/>
    <property type="evidence" value="ECO:0007669"/>
    <property type="project" value="UniProtKB-SubCell"/>
</dbReference>
<comment type="caution">
    <text evidence="13">The sequence shown here is derived from an EMBL/GenBank/DDBJ whole genome shotgun (WGS) entry which is preliminary data.</text>
</comment>
<dbReference type="GO" id="GO:0005391">
    <property type="term" value="F:P-type sodium:potassium-exchanging transporter activity"/>
    <property type="evidence" value="ECO:0007669"/>
    <property type="project" value="TreeGrafter"/>
</dbReference>
<reference evidence="13 14" key="1">
    <citation type="journal article" date="2016" name="Nat. Commun.">
        <title>Thousands of microbial genomes shed light on interconnected biogeochemical processes in an aquifer system.</title>
        <authorList>
            <person name="Anantharaman K."/>
            <person name="Brown C.T."/>
            <person name="Hug L.A."/>
            <person name="Sharon I."/>
            <person name="Castelle C.J."/>
            <person name="Probst A.J."/>
            <person name="Thomas B.C."/>
            <person name="Singh A."/>
            <person name="Wilkins M.J."/>
            <person name="Karaoz U."/>
            <person name="Brodie E.L."/>
            <person name="Williams K.H."/>
            <person name="Hubbard S.S."/>
            <person name="Banfield J.F."/>
        </authorList>
    </citation>
    <scope>NUCLEOTIDE SEQUENCE [LARGE SCALE GENOMIC DNA]</scope>
</reference>
<evidence type="ECO:0000313" key="13">
    <source>
        <dbReference type="EMBL" id="OGI64186.1"/>
    </source>
</evidence>
<organism evidence="13 14">
    <name type="scientific">Candidatus Nomurabacteria bacterium RIFCSPHIGHO2_01_FULL_40_20</name>
    <dbReference type="NCBI Taxonomy" id="1801738"/>
    <lineage>
        <taxon>Bacteria</taxon>
        <taxon>Candidatus Nomuraibacteriota</taxon>
    </lineage>
</organism>
<feature type="transmembrane region" description="Helical" evidence="11">
    <location>
        <begin position="742"/>
        <end position="764"/>
    </location>
</feature>
<dbReference type="InterPro" id="IPR036412">
    <property type="entry name" value="HAD-like_sf"/>
</dbReference>
<dbReference type="Pfam" id="PF00689">
    <property type="entry name" value="Cation_ATPase_C"/>
    <property type="match status" value="1"/>
</dbReference>
<dbReference type="Pfam" id="PF00122">
    <property type="entry name" value="E1-E2_ATPase"/>
    <property type="match status" value="1"/>
</dbReference>
<feature type="transmembrane region" description="Helical" evidence="11">
    <location>
        <begin position="843"/>
        <end position="866"/>
    </location>
</feature>
<dbReference type="Gene3D" id="3.40.50.1000">
    <property type="entry name" value="HAD superfamily/HAD-like"/>
    <property type="match status" value="1"/>
</dbReference>
<evidence type="ECO:0000256" key="7">
    <source>
        <dbReference type="ARBA" id="ARBA00022842"/>
    </source>
</evidence>
<keyword evidence="9 11" id="KW-1133">Transmembrane helix</keyword>
<dbReference type="InterPro" id="IPR059000">
    <property type="entry name" value="ATPase_P-type_domA"/>
</dbReference>
<name>A0A1F6V405_9BACT</name>
<feature type="transmembrane region" description="Helical" evidence="11">
    <location>
        <begin position="84"/>
        <end position="102"/>
    </location>
</feature>
<dbReference type="SUPFAM" id="SSF81660">
    <property type="entry name" value="Metal cation-transporting ATPase, ATP-binding domain N"/>
    <property type="match status" value="1"/>
</dbReference>
<dbReference type="GO" id="GO:0030007">
    <property type="term" value="P:intracellular potassium ion homeostasis"/>
    <property type="evidence" value="ECO:0007669"/>
    <property type="project" value="TreeGrafter"/>
</dbReference>
<dbReference type="GO" id="GO:0005886">
    <property type="term" value="C:plasma membrane"/>
    <property type="evidence" value="ECO:0007669"/>
    <property type="project" value="TreeGrafter"/>
</dbReference>
<dbReference type="InterPro" id="IPR008250">
    <property type="entry name" value="ATPase_P-typ_transduc_dom_A_sf"/>
</dbReference>
<comment type="subcellular location">
    <subcellularLocation>
        <location evidence="1">Endomembrane system</location>
        <topology evidence="1">Multi-pass membrane protein</topology>
    </subcellularLocation>
</comment>
<dbReference type="Gene3D" id="2.70.150.10">
    <property type="entry name" value="Calcium-transporting ATPase, cytoplasmic transduction domain A"/>
    <property type="match status" value="1"/>
</dbReference>
<dbReference type="SUPFAM" id="SSF56784">
    <property type="entry name" value="HAD-like"/>
    <property type="match status" value="1"/>
</dbReference>
<dbReference type="Gene3D" id="3.40.1110.10">
    <property type="entry name" value="Calcium-transporting ATPase, cytoplasmic domain N"/>
    <property type="match status" value="1"/>
</dbReference>
<keyword evidence="3" id="KW-0597">Phosphoprotein</keyword>
<dbReference type="InterPro" id="IPR050510">
    <property type="entry name" value="Cation_transp_ATPase_P-type"/>
</dbReference>
<evidence type="ECO:0000256" key="11">
    <source>
        <dbReference type="SAM" id="Phobius"/>
    </source>
</evidence>
<dbReference type="PRINTS" id="PR00120">
    <property type="entry name" value="HATPASE"/>
</dbReference>
<dbReference type="InterPro" id="IPR001757">
    <property type="entry name" value="P_typ_ATPase"/>
</dbReference>
<feature type="transmembrane region" description="Helical" evidence="11">
    <location>
        <begin position="269"/>
        <end position="298"/>
    </location>
</feature>
<dbReference type="NCBIfam" id="TIGR01494">
    <property type="entry name" value="ATPase_P-type"/>
    <property type="match status" value="3"/>
</dbReference>
<feature type="transmembrane region" description="Helical" evidence="11">
    <location>
        <begin position="672"/>
        <end position="694"/>
    </location>
</feature>
<feature type="transmembrane region" description="Helical" evidence="11">
    <location>
        <begin position="59"/>
        <end position="78"/>
    </location>
</feature>
<dbReference type="InterPro" id="IPR023299">
    <property type="entry name" value="ATPase_P-typ_cyto_dom_N"/>
</dbReference>
<dbReference type="InterPro" id="IPR044492">
    <property type="entry name" value="P_typ_ATPase_HD_dom"/>
</dbReference>
<dbReference type="Pfam" id="PF00702">
    <property type="entry name" value="Hydrolase"/>
    <property type="match status" value="1"/>
</dbReference>
<proteinExistence type="inferred from homology"/>
<dbReference type="GO" id="GO:0036376">
    <property type="term" value="P:sodium ion export across plasma membrane"/>
    <property type="evidence" value="ECO:0007669"/>
    <property type="project" value="TreeGrafter"/>
</dbReference>
<protein>
    <recommendedName>
        <fullName evidence="12">Cation-transporting P-type ATPase N-terminal domain-containing protein</fullName>
    </recommendedName>
</protein>
<dbReference type="SUPFAM" id="SSF81653">
    <property type="entry name" value="Calcium ATPase, transduction domain A"/>
    <property type="match status" value="1"/>
</dbReference>
<feature type="transmembrane region" description="Helical" evidence="11">
    <location>
        <begin position="243"/>
        <end position="263"/>
    </location>
</feature>
<dbReference type="SFLD" id="SFLDF00027">
    <property type="entry name" value="p-type_atpase"/>
    <property type="match status" value="1"/>
</dbReference>
<dbReference type="EMBL" id="MFTO01000005">
    <property type="protein sequence ID" value="OGI64186.1"/>
    <property type="molecule type" value="Genomic_DNA"/>
</dbReference>
<dbReference type="SMART" id="SM00831">
    <property type="entry name" value="Cation_ATPase_N"/>
    <property type="match status" value="1"/>
</dbReference>
<feature type="domain" description="Cation-transporting P-type ATPase N-terminal" evidence="12">
    <location>
        <begin position="6"/>
        <end position="79"/>
    </location>
</feature>
<keyword evidence="7" id="KW-0460">Magnesium</keyword>
<accession>A0A1F6V405</accession>
<dbReference type="Proteomes" id="UP000178985">
    <property type="component" value="Unassembled WGS sequence"/>
</dbReference>
<dbReference type="GO" id="GO:0006883">
    <property type="term" value="P:intracellular sodium ion homeostasis"/>
    <property type="evidence" value="ECO:0007669"/>
    <property type="project" value="TreeGrafter"/>
</dbReference>
<sequence length="887" mass="97221">MQIPKQPWSLSASEAVSLLETSLKGLSFSVAQKRLAEFGDNTFHNKEKKSAVSIFLKQFKSPLIFLLVGASILTIVLHEWIDTAVILFAVLLNVILGFYHEYGAESTLEKLKTFIKDRAKVVRDGREQEVDSSTIVPGDIIKLSYGSRVPADARIINENNLRIDEAILTGESMPIEKGDAPVPLTAIIAEQKNITHAGTLVVEGYASAVVFATGNSTEIGKIAGIVSKIERVETPLQRGVGKLAWLIFFVVLIIVLGILILGISRGGDLIPMLLLSGAVAVGAVPEALPIALTVILAIGAKKIADKKGIIRKLTAAETLGSATIVLTDKTGTLTLADMQLVGIHGTGALVSESKESTKNLPQTFSSEQKKLLELALLNVDIYIENQNEEMKNWTFKGRPFEVNIAKSGLLHGVSLDGISGDTSSLILPFNSSNKFSIAQVGNKYIAMGAPEILLKKSKIGKEDYLKIESWIEKTSREGKRLIGLGSFPKETKGENGHFDLGQVENLEFLGVLTFYDPIRPEVPEAIKNIQSHEMKVVLVTGDLAGTAVSVASGLGWEVTDEEVVTGGELRVLTDDELTALVPKIKIFARVTPEDKLRIGQAYQRLGEVVAMTGDGVNDAPVLKAMDIGISLGSGSDVAKSAADLVLLDDNFQTISLAIDEGRKILSNIRKSFVYLMSNSLDEVFVIGGSLLVALPLPITALQIIWVNLFTGSLPALAFAFEENMDKEKYRGKDLRLIFTKEVKVLTFGIGVLSSFFLFLLYFFLLKTGLEVHIARSIFFVCFSSYILAVTFSFRSLHRPLFSYPIFGNRKLNYSIIIATVILIFTMTAPFMRQIFDIAPLPYVWLPFIAVWLVLNVLLVEGAKYLMRTHGHLLHKLPHFKFFRERGK</sequence>
<comment type="similarity">
    <text evidence="2">Belongs to the cation transport ATPase (P-type) (TC 3.A.3) family. Type IIA subfamily.</text>
</comment>
<feature type="transmembrane region" description="Helical" evidence="11">
    <location>
        <begin position="776"/>
        <end position="793"/>
    </location>
</feature>
<evidence type="ECO:0000256" key="5">
    <source>
        <dbReference type="ARBA" id="ARBA00022741"/>
    </source>
</evidence>
<dbReference type="InterPro" id="IPR004014">
    <property type="entry name" value="ATPase_P-typ_cation-transptr_N"/>
</dbReference>
<feature type="transmembrane region" description="Helical" evidence="11">
    <location>
        <begin position="700"/>
        <end position="721"/>
    </location>
</feature>
<evidence type="ECO:0000256" key="6">
    <source>
        <dbReference type="ARBA" id="ARBA00022840"/>
    </source>
</evidence>
<evidence type="ECO:0000256" key="8">
    <source>
        <dbReference type="ARBA" id="ARBA00022967"/>
    </source>
</evidence>
<evidence type="ECO:0000256" key="3">
    <source>
        <dbReference type="ARBA" id="ARBA00022553"/>
    </source>
</evidence>
<dbReference type="SUPFAM" id="SSF81665">
    <property type="entry name" value="Calcium ATPase, transmembrane domain M"/>
    <property type="match status" value="1"/>
</dbReference>
<evidence type="ECO:0000256" key="1">
    <source>
        <dbReference type="ARBA" id="ARBA00004127"/>
    </source>
</evidence>
<dbReference type="PRINTS" id="PR00119">
    <property type="entry name" value="CATATPASE"/>
</dbReference>
<dbReference type="PANTHER" id="PTHR43294:SF20">
    <property type="entry name" value="P-TYPE ATPASE"/>
    <property type="match status" value="1"/>
</dbReference>
<dbReference type="GO" id="GO:1902600">
    <property type="term" value="P:proton transmembrane transport"/>
    <property type="evidence" value="ECO:0007669"/>
    <property type="project" value="TreeGrafter"/>
</dbReference>
<keyword evidence="6" id="KW-0067">ATP-binding</keyword>
<dbReference type="InterPro" id="IPR023298">
    <property type="entry name" value="ATPase_P-typ_TM_dom_sf"/>
</dbReference>
<dbReference type="Pfam" id="PF00690">
    <property type="entry name" value="Cation_ATPase_N"/>
    <property type="match status" value="1"/>
</dbReference>
<keyword evidence="5" id="KW-0547">Nucleotide-binding</keyword>
<evidence type="ECO:0000259" key="12">
    <source>
        <dbReference type="SMART" id="SM00831"/>
    </source>
</evidence>
<dbReference type="InterPro" id="IPR006068">
    <property type="entry name" value="ATPase_P-typ_cation-transptr_C"/>
</dbReference>
<keyword evidence="10 11" id="KW-0472">Membrane</keyword>
<keyword evidence="8" id="KW-1278">Translocase</keyword>
<evidence type="ECO:0000256" key="4">
    <source>
        <dbReference type="ARBA" id="ARBA00022692"/>
    </source>
</evidence>
<dbReference type="PANTHER" id="PTHR43294">
    <property type="entry name" value="SODIUM/POTASSIUM-TRANSPORTING ATPASE SUBUNIT ALPHA"/>
    <property type="match status" value="1"/>
</dbReference>
<dbReference type="PROSITE" id="PS00154">
    <property type="entry name" value="ATPASE_E1_E2"/>
    <property type="match status" value="1"/>
</dbReference>
<feature type="transmembrane region" description="Helical" evidence="11">
    <location>
        <begin position="813"/>
        <end position="831"/>
    </location>
</feature>
<dbReference type="AlphaFoldDB" id="A0A1F6V405"/>
<dbReference type="InterPro" id="IPR018303">
    <property type="entry name" value="ATPase_P-typ_P_site"/>
</dbReference>
<dbReference type="SFLD" id="SFLDS00003">
    <property type="entry name" value="Haloacid_Dehalogenase"/>
    <property type="match status" value="1"/>
</dbReference>
<keyword evidence="4 11" id="KW-0812">Transmembrane</keyword>
<dbReference type="GO" id="GO:0016887">
    <property type="term" value="F:ATP hydrolysis activity"/>
    <property type="evidence" value="ECO:0007669"/>
    <property type="project" value="InterPro"/>
</dbReference>
<evidence type="ECO:0000256" key="10">
    <source>
        <dbReference type="ARBA" id="ARBA00023136"/>
    </source>
</evidence>
<dbReference type="Gene3D" id="1.20.1110.10">
    <property type="entry name" value="Calcium-transporting ATPase, transmembrane domain"/>
    <property type="match status" value="1"/>
</dbReference>
<evidence type="ECO:0000256" key="2">
    <source>
        <dbReference type="ARBA" id="ARBA00005675"/>
    </source>
</evidence>
<dbReference type="SFLD" id="SFLDG00002">
    <property type="entry name" value="C1.7:_P-type_atpase_like"/>
    <property type="match status" value="1"/>
</dbReference>
<dbReference type="InterPro" id="IPR023214">
    <property type="entry name" value="HAD_sf"/>
</dbReference>